<evidence type="ECO:0000256" key="2">
    <source>
        <dbReference type="ARBA" id="ARBA00023235"/>
    </source>
</evidence>
<evidence type="ECO:0000256" key="1">
    <source>
        <dbReference type="ARBA" id="ARBA00008270"/>
    </source>
</evidence>
<dbReference type="PANTHER" id="PTHR13774:SF39">
    <property type="entry name" value="BIOSYNTHESIS PROTEIN, PUTATIVE-RELATED"/>
    <property type="match status" value="1"/>
</dbReference>
<dbReference type="PIRSF" id="PIRSF016184">
    <property type="entry name" value="PhzC_PhzF"/>
    <property type="match status" value="1"/>
</dbReference>
<protein>
    <submittedName>
        <fullName evidence="3">PhzF family phenazine biosynthesis protein</fullName>
    </submittedName>
</protein>
<dbReference type="RefSeq" id="WP_209661873.1">
    <property type="nucleotide sequence ID" value="NZ_JAGGLI010000042.1"/>
</dbReference>
<organism evidence="3 4">
    <name type="scientific">Acetoanaerobium pronyense</name>
    <dbReference type="NCBI Taxonomy" id="1482736"/>
    <lineage>
        <taxon>Bacteria</taxon>
        <taxon>Bacillati</taxon>
        <taxon>Bacillota</taxon>
        <taxon>Clostridia</taxon>
        <taxon>Peptostreptococcales</taxon>
        <taxon>Filifactoraceae</taxon>
        <taxon>Acetoanaerobium</taxon>
    </lineage>
</organism>
<dbReference type="InterPro" id="IPR003719">
    <property type="entry name" value="Phenazine_PhzF-like"/>
</dbReference>
<comment type="similarity">
    <text evidence="1">Belongs to the PhzF family.</text>
</comment>
<dbReference type="Proteomes" id="UP001314903">
    <property type="component" value="Unassembled WGS sequence"/>
</dbReference>
<evidence type="ECO:0000313" key="3">
    <source>
        <dbReference type="EMBL" id="MBP2028813.1"/>
    </source>
</evidence>
<keyword evidence="2" id="KW-0413">Isomerase</keyword>
<proteinExistence type="inferred from homology"/>
<evidence type="ECO:0000313" key="4">
    <source>
        <dbReference type="Proteomes" id="UP001314903"/>
    </source>
</evidence>
<dbReference type="EMBL" id="JAGGLI010000042">
    <property type="protein sequence ID" value="MBP2028813.1"/>
    <property type="molecule type" value="Genomic_DNA"/>
</dbReference>
<dbReference type="SUPFAM" id="SSF54506">
    <property type="entry name" value="Diaminopimelate epimerase-like"/>
    <property type="match status" value="1"/>
</dbReference>
<dbReference type="Gene3D" id="3.10.310.10">
    <property type="entry name" value="Diaminopimelate Epimerase, Chain A, domain 1"/>
    <property type="match status" value="2"/>
</dbReference>
<dbReference type="PANTHER" id="PTHR13774">
    <property type="entry name" value="PHENAZINE BIOSYNTHESIS PROTEIN"/>
    <property type="match status" value="1"/>
</dbReference>
<dbReference type="NCBIfam" id="TIGR00654">
    <property type="entry name" value="PhzF_family"/>
    <property type="match status" value="1"/>
</dbReference>
<keyword evidence="4" id="KW-1185">Reference proteome</keyword>
<name>A0ABS4KM23_9FIRM</name>
<dbReference type="Pfam" id="PF02567">
    <property type="entry name" value="PhzC-PhzF"/>
    <property type="match status" value="1"/>
</dbReference>
<reference evidence="3 4" key="1">
    <citation type="submission" date="2021-03" db="EMBL/GenBank/DDBJ databases">
        <title>Genomic Encyclopedia of Type Strains, Phase IV (KMG-IV): sequencing the most valuable type-strain genomes for metagenomic binning, comparative biology and taxonomic classification.</title>
        <authorList>
            <person name="Goeker M."/>
        </authorList>
    </citation>
    <scope>NUCLEOTIDE SEQUENCE [LARGE SCALE GENOMIC DNA]</scope>
    <source>
        <strain evidence="3 4">DSM 27512</strain>
    </source>
</reference>
<accession>A0ABS4KM23</accession>
<gene>
    <name evidence="3" type="ORF">J2Z35_002650</name>
</gene>
<comment type="caution">
    <text evidence="3">The sequence shown here is derived from an EMBL/GenBank/DDBJ whole genome shotgun (WGS) entry which is preliminary data.</text>
</comment>
<sequence length="286" mass="31655">MISVHTLDSFTSVLDGGNPAGVVLNADHLSEEEMQKIANKVGFSETAFVMKSHNADFKVRFFTPSDEVDLCGHATIATFKLLFLKQIITFGNYTQETKAGILNVEIRDPGLVFMNQSLPSHMGEIPKYKIAKSLGISESDIIDDLPVEMVSTGLLDIIVPIKSLEILKSIEPDFDMVSEISKEYDAVGYHIFTKETLHNKTCSCRNLAPLYGIPEEAATGTASGALLSYLFKHELLDNYEDVTFEQGYFMERPSLIYGSLKISENNIEKVIIGGDAVIANEIKLYL</sequence>